<evidence type="ECO:0000256" key="6">
    <source>
        <dbReference type="ARBA" id="ARBA00022833"/>
    </source>
</evidence>
<proteinExistence type="inferred from homology"/>
<keyword evidence="12" id="KW-1185">Reference proteome</keyword>
<evidence type="ECO:0000313" key="12">
    <source>
        <dbReference type="Proteomes" id="UP001596303"/>
    </source>
</evidence>
<protein>
    <recommendedName>
        <fullName evidence="10">Purine nucleoside phosphorylase</fullName>
    </recommendedName>
</protein>
<dbReference type="InterPro" id="IPR011324">
    <property type="entry name" value="Cytotoxic_necrot_fac-like_cat"/>
</dbReference>
<evidence type="ECO:0000313" key="11">
    <source>
        <dbReference type="EMBL" id="MFC6198702.1"/>
    </source>
</evidence>
<dbReference type="EMBL" id="JBHSSW010000013">
    <property type="protein sequence ID" value="MFC6198702.1"/>
    <property type="molecule type" value="Genomic_DNA"/>
</dbReference>
<keyword evidence="5" id="KW-0378">Hydrolase</keyword>
<name>A0ABW1SAN9_9PROT</name>
<sequence>MTIELPVTSADNLSSLSSVSHGFYGREGGVSEGLYSSLNAGPGSDDDPLRVAENRSRIAKHIGAKDADHLMSLYQIHSSTVYKVTGPFTGLKRPQGDGMVTNTPGIALCILTADCTPVLFADADAGVVGAAHAGWKGALAGIIDSTLSAMMRLGAKPERICAALGPSLSPDSFEVGPDLKAPFIEKHPWSEAHFTPGAGDRSQFDIWGYCKQTLRHRGVENIQCVEQDTLSQPNRYFSNRWRVNENQSDYGRNASVIMLR</sequence>
<evidence type="ECO:0000256" key="8">
    <source>
        <dbReference type="ARBA" id="ARBA00048968"/>
    </source>
</evidence>
<comment type="catalytic activity">
    <reaction evidence="7">
        <text>adenosine + H2O + H(+) = inosine + NH4(+)</text>
        <dbReference type="Rhea" id="RHEA:24408"/>
        <dbReference type="ChEBI" id="CHEBI:15377"/>
        <dbReference type="ChEBI" id="CHEBI:15378"/>
        <dbReference type="ChEBI" id="CHEBI:16335"/>
        <dbReference type="ChEBI" id="CHEBI:17596"/>
        <dbReference type="ChEBI" id="CHEBI:28938"/>
        <dbReference type="EC" id="3.5.4.4"/>
    </reaction>
    <physiologicalReaction direction="left-to-right" evidence="7">
        <dbReference type="Rhea" id="RHEA:24409"/>
    </physiologicalReaction>
</comment>
<dbReference type="PANTHER" id="PTHR30616">
    <property type="entry name" value="UNCHARACTERIZED PROTEIN YFIH"/>
    <property type="match status" value="1"/>
</dbReference>
<accession>A0ABW1SAN9</accession>
<dbReference type="SUPFAM" id="SSF64438">
    <property type="entry name" value="CNF1/YfiH-like putative cysteine hydrolases"/>
    <property type="match status" value="1"/>
</dbReference>
<comment type="catalytic activity">
    <reaction evidence="9">
        <text>S-methyl-5'-thioadenosine + phosphate = 5-(methylsulfanyl)-alpha-D-ribose 1-phosphate + adenine</text>
        <dbReference type="Rhea" id="RHEA:11852"/>
        <dbReference type="ChEBI" id="CHEBI:16708"/>
        <dbReference type="ChEBI" id="CHEBI:17509"/>
        <dbReference type="ChEBI" id="CHEBI:43474"/>
        <dbReference type="ChEBI" id="CHEBI:58533"/>
        <dbReference type="EC" id="2.4.2.28"/>
    </reaction>
    <physiologicalReaction direction="left-to-right" evidence="9">
        <dbReference type="Rhea" id="RHEA:11853"/>
    </physiologicalReaction>
</comment>
<evidence type="ECO:0000256" key="7">
    <source>
        <dbReference type="ARBA" id="ARBA00047989"/>
    </source>
</evidence>
<dbReference type="Gene3D" id="3.60.140.10">
    <property type="entry name" value="CNF1/YfiH-like putative cysteine hydrolases"/>
    <property type="match status" value="1"/>
</dbReference>
<dbReference type="Proteomes" id="UP001596303">
    <property type="component" value="Unassembled WGS sequence"/>
</dbReference>
<evidence type="ECO:0000256" key="9">
    <source>
        <dbReference type="ARBA" id="ARBA00049893"/>
    </source>
</evidence>
<comment type="caution">
    <text evidence="11">The sequence shown here is derived from an EMBL/GenBank/DDBJ whole genome shotgun (WGS) entry which is preliminary data.</text>
</comment>
<comment type="similarity">
    <text evidence="2 10">Belongs to the purine nucleoside phosphorylase YfiH/LACC1 family.</text>
</comment>
<dbReference type="InterPro" id="IPR003730">
    <property type="entry name" value="Cu_polyphenol_OxRdtase"/>
</dbReference>
<evidence type="ECO:0000256" key="1">
    <source>
        <dbReference type="ARBA" id="ARBA00000553"/>
    </source>
</evidence>
<comment type="catalytic activity">
    <reaction evidence="1">
        <text>inosine + phosphate = alpha-D-ribose 1-phosphate + hypoxanthine</text>
        <dbReference type="Rhea" id="RHEA:27646"/>
        <dbReference type="ChEBI" id="CHEBI:17368"/>
        <dbReference type="ChEBI" id="CHEBI:17596"/>
        <dbReference type="ChEBI" id="CHEBI:43474"/>
        <dbReference type="ChEBI" id="CHEBI:57720"/>
        <dbReference type="EC" id="2.4.2.1"/>
    </reaction>
    <physiologicalReaction direction="left-to-right" evidence="1">
        <dbReference type="Rhea" id="RHEA:27647"/>
    </physiologicalReaction>
</comment>
<dbReference type="InterPro" id="IPR038371">
    <property type="entry name" value="Cu_polyphenol_OxRdtase_sf"/>
</dbReference>
<gene>
    <name evidence="11" type="primary">pgeF</name>
    <name evidence="11" type="ORF">ACFQDM_11455</name>
</gene>
<dbReference type="Pfam" id="PF02578">
    <property type="entry name" value="Cu-oxidase_4"/>
    <property type="match status" value="1"/>
</dbReference>
<keyword evidence="3" id="KW-0808">Transferase</keyword>
<evidence type="ECO:0000256" key="4">
    <source>
        <dbReference type="ARBA" id="ARBA00022723"/>
    </source>
</evidence>
<comment type="catalytic activity">
    <reaction evidence="8">
        <text>adenosine + phosphate = alpha-D-ribose 1-phosphate + adenine</text>
        <dbReference type="Rhea" id="RHEA:27642"/>
        <dbReference type="ChEBI" id="CHEBI:16335"/>
        <dbReference type="ChEBI" id="CHEBI:16708"/>
        <dbReference type="ChEBI" id="CHEBI:43474"/>
        <dbReference type="ChEBI" id="CHEBI:57720"/>
        <dbReference type="EC" id="2.4.2.1"/>
    </reaction>
    <physiologicalReaction direction="left-to-right" evidence="8">
        <dbReference type="Rhea" id="RHEA:27643"/>
    </physiologicalReaction>
</comment>
<evidence type="ECO:0000256" key="2">
    <source>
        <dbReference type="ARBA" id="ARBA00007353"/>
    </source>
</evidence>
<dbReference type="PANTHER" id="PTHR30616:SF2">
    <property type="entry name" value="PURINE NUCLEOSIDE PHOSPHORYLASE LACC1"/>
    <property type="match status" value="1"/>
</dbReference>
<dbReference type="CDD" id="cd16833">
    <property type="entry name" value="YfiH"/>
    <property type="match status" value="1"/>
</dbReference>
<dbReference type="RefSeq" id="WP_377379158.1">
    <property type="nucleotide sequence ID" value="NZ_JBHSSW010000013.1"/>
</dbReference>
<evidence type="ECO:0000256" key="3">
    <source>
        <dbReference type="ARBA" id="ARBA00022679"/>
    </source>
</evidence>
<keyword evidence="6" id="KW-0862">Zinc</keyword>
<evidence type="ECO:0000256" key="5">
    <source>
        <dbReference type="ARBA" id="ARBA00022801"/>
    </source>
</evidence>
<organism evidence="11 12">
    <name type="scientific">Ponticaulis profundi</name>
    <dbReference type="NCBI Taxonomy" id="2665222"/>
    <lineage>
        <taxon>Bacteria</taxon>
        <taxon>Pseudomonadati</taxon>
        <taxon>Pseudomonadota</taxon>
        <taxon>Alphaproteobacteria</taxon>
        <taxon>Hyphomonadales</taxon>
        <taxon>Hyphomonadaceae</taxon>
        <taxon>Ponticaulis</taxon>
    </lineage>
</organism>
<dbReference type="NCBIfam" id="TIGR00726">
    <property type="entry name" value="peptidoglycan editing factor PgeF"/>
    <property type="match status" value="1"/>
</dbReference>
<reference evidence="12" key="1">
    <citation type="journal article" date="2019" name="Int. J. Syst. Evol. Microbiol.">
        <title>The Global Catalogue of Microorganisms (GCM) 10K type strain sequencing project: providing services to taxonomists for standard genome sequencing and annotation.</title>
        <authorList>
            <consortium name="The Broad Institute Genomics Platform"/>
            <consortium name="The Broad Institute Genome Sequencing Center for Infectious Disease"/>
            <person name="Wu L."/>
            <person name="Ma J."/>
        </authorList>
    </citation>
    <scope>NUCLEOTIDE SEQUENCE [LARGE SCALE GENOMIC DNA]</scope>
    <source>
        <strain evidence="12">CGMCC-1.15741</strain>
    </source>
</reference>
<keyword evidence="4" id="KW-0479">Metal-binding</keyword>
<evidence type="ECO:0000256" key="10">
    <source>
        <dbReference type="RuleBase" id="RU361274"/>
    </source>
</evidence>